<gene>
    <name evidence="8" type="ORF">Krac_2047</name>
</gene>
<dbReference type="FunFam" id="1.10.630.10:FF:000018">
    <property type="entry name" value="Cytochrome P450 monooxygenase"/>
    <property type="match status" value="1"/>
</dbReference>
<dbReference type="GO" id="GO:0016705">
    <property type="term" value="F:oxidoreductase activity, acting on paired donors, with incorporation or reduction of molecular oxygen"/>
    <property type="evidence" value="ECO:0007669"/>
    <property type="project" value="InterPro"/>
</dbReference>
<dbReference type="InterPro" id="IPR036396">
    <property type="entry name" value="Cyt_P450_sf"/>
</dbReference>
<keyword evidence="2 7" id="KW-0349">Heme</keyword>
<evidence type="ECO:0000256" key="5">
    <source>
        <dbReference type="ARBA" id="ARBA00023004"/>
    </source>
</evidence>
<dbReference type="EMBL" id="ADVG01000004">
    <property type="protein sequence ID" value="EFH81332.1"/>
    <property type="molecule type" value="Genomic_DNA"/>
</dbReference>
<dbReference type="FunCoup" id="D6U4A2">
    <property type="interactions" value="134"/>
</dbReference>
<dbReference type="InterPro" id="IPR017972">
    <property type="entry name" value="Cyt_P450_CS"/>
</dbReference>
<keyword evidence="4 7" id="KW-0560">Oxidoreductase</keyword>
<dbReference type="Pfam" id="PF00067">
    <property type="entry name" value="p450"/>
    <property type="match status" value="1"/>
</dbReference>
<protein>
    <submittedName>
        <fullName evidence="8">Cytochrome P450</fullName>
    </submittedName>
</protein>
<dbReference type="SUPFAM" id="SSF48264">
    <property type="entry name" value="Cytochrome P450"/>
    <property type="match status" value="1"/>
</dbReference>
<dbReference type="PANTHER" id="PTHR46696:SF1">
    <property type="entry name" value="CYTOCHROME P450 YJIB-RELATED"/>
    <property type="match status" value="1"/>
</dbReference>
<keyword evidence="5 7" id="KW-0408">Iron</keyword>
<evidence type="ECO:0000313" key="8">
    <source>
        <dbReference type="EMBL" id="EFH81332.1"/>
    </source>
</evidence>
<dbReference type="GO" id="GO:0005506">
    <property type="term" value="F:iron ion binding"/>
    <property type="evidence" value="ECO:0007669"/>
    <property type="project" value="InterPro"/>
</dbReference>
<dbReference type="InterPro" id="IPR002397">
    <property type="entry name" value="Cyt_P450_B"/>
</dbReference>
<dbReference type="Proteomes" id="UP000004508">
    <property type="component" value="Unassembled WGS sequence"/>
</dbReference>
<dbReference type="PRINTS" id="PR00359">
    <property type="entry name" value="BP450"/>
</dbReference>
<organism evidence="8 9">
    <name type="scientific">Ktedonobacter racemifer DSM 44963</name>
    <dbReference type="NCBI Taxonomy" id="485913"/>
    <lineage>
        <taxon>Bacteria</taxon>
        <taxon>Bacillati</taxon>
        <taxon>Chloroflexota</taxon>
        <taxon>Ktedonobacteria</taxon>
        <taxon>Ktedonobacterales</taxon>
        <taxon>Ktedonobacteraceae</taxon>
        <taxon>Ktedonobacter</taxon>
    </lineage>
</organism>
<keyword evidence="6 7" id="KW-0503">Monooxygenase</keyword>
<sequence length="406" mass="46196">MQQFPDLDLTSPAFKANPYPTFADLRHQDPLHQITLQSGRSAWLVTRYQDADTILRDERFVKSVGNAFTPEEIEQFPRALPQQASSFLSLHMLNMDPPNHTRLRSLINLSFTPRLVEQWRERIQEITDELLDAVESKGKMDLIDQFAFPLPMIVISEMLGVPSADRAKFRAWSNLIVEASGNPEAFRQAAGELMAFYQYLFELLESKRQSPANDLLSKLIQAEEQGDKLSQEELMAMVFLLIVAGHETTVNLISNGILALLEHPDQMRLLQEKPELIRTAVEEFLRYRGPLLLATQRWVREDLEFGGKPMKRGDHILVALSANNRDEEEFASPDKLDITRKENRHLAFGKGIHYCLGAPLARLEGQIAIGTLVRRLPHLRLSVAPEELTWRPGSLIMGLNTLPVTF</sequence>
<evidence type="ECO:0000313" key="9">
    <source>
        <dbReference type="Proteomes" id="UP000004508"/>
    </source>
</evidence>
<evidence type="ECO:0000256" key="6">
    <source>
        <dbReference type="ARBA" id="ARBA00023033"/>
    </source>
</evidence>
<name>D6U4A2_KTERA</name>
<dbReference type="InParanoid" id="D6U4A2"/>
<dbReference type="STRING" id="485913.Krac_2047"/>
<reference evidence="8 9" key="1">
    <citation type="journal article" date="2011" name="Stand. Genomic Sci.">
        <title>Non-contiguous finished genome sequence and contextual data of the filamentous soil bacterium Ktedonobacter racemifer type strain (SOSP1-21).</title>
        <authorList>
            <person name="Chang Y.J."/>
            <person name="Land M."/>
            <person name="Hauser L."/>
            <person name="Chertkov O."/>
            <person name="Del Rio T.G."/>
            <person name="Nolan M."/>
            <person name="Copeland A."/>
            <person name="Tice H."/>
            <person name="Cheng J.F."/>
            <person name="Lucas S."/>
            <person name="Han C."/>
            <person name="Goodwin L."/>
            <person name="Pitluck S."/>
            <person name="Ivanova N."/>
            <person name="Ovchinikova G."/>
            <person name="Pati A."/>
            <person name="Chen A."/>
            <person name="Palaniappan K."/>
            <person name="Mavromatis K."/>
            <person name="Liolios K."/>
            <person name="Brettin T."/>
            <person name="Fiebig A."/>
            <person name="Rohde M."/>
            <person name="Abt B."/>
            <person name="Goker M."/>
            <person name="Detter J.C."/>
            <person name="Woyke T."/>
            <person name="Bristow J."/>
            <person name="Eisen J.A."/>
            <person name="Markowitz V."/>
            <person name="Hugenholtz P."/>
            <person name="Kyrpides N.C."/>
            <person name="Klenk H.P."/>
            <person name="Lapidus A."/>
        </authorList>
    </citation>
    <scope>NUCLEOTIDE SEQUENCE [LARGE SCALE GENOMIC DNA]</scope>
    <source>
        <strain evidence="9">DSM 44963</strain>
    </source>
</reference>
<keyword evidence="3 7" id="KW-0479">Metal-binding</keyword>
<proteinExistence type="inferred from homology"/>
<evidence type="ECO:0000256" key="2">
    <source>
        <dbReference type="ARBA" id="ARBA00022617"/>
    </source>
</evidence>
<evidence type="ECO:0000256" key="7">
    <source>
        <dbReference type="RuleBase" id="RU000461"/>
    </source>
</evidence>
<dbReference type="eggNOG" id="COG2124">
    <property type="taxonomic scope" value="Bacteria"/>
</dbReference>
<evidence type="ECO:0000256" key="3">
    <source>
        <dbReference type="ARBA" id="ARBA00022723"/>
    </source>
</evidence>
<dbReference type="PANTHER" id="PTHR46696">
    <property type="entry name" value="P450, PUTATIVE (EUROFUNG)-RELATED"/>
    <property type="match status" value="1"/>
</dbReference>
<evidence type="ECO:0000256" key="1">
    <source>
        <dbReference type="ARBA" id="ARBA00010617"/>
    </source>
</evidence>
<evidence type="ECO:0000256" key="4">
    <source>
        <dbReference type="ARBA" id="ARBA00023002"/>
    </source>
</evidence>
<dbReference type="OrthoDB" id="9801155at2"/>
<comment type="caution">
    <text evidence="8">The sequence shown here is derived from an EMBL/GenBank/DDBJ whole genome shotgun (WGS) entry which is preliminary data.</text>
</comment>
<dbReference type="GO" id="GO:0004497">
    <property type="term" value="F:monooxygenase activity"/>
    <property type="evidence" value="ECO:0007669"/>
    <property type="project" value="UniProtKB-KW"/>
</dbReference>
<dbReference type="InterPro" id="IPR001128">
    <property type="entry name" value="Cyt_P450"/>
</dbReference>
<keyword evidence="9" id="KW-1185">Reference proteome</keyword>
<dbReference type="PROSITE" id="PS00086">
    <property type="entry name" value="CYTOCHROME_P450"/>
    <property type="match status" value="1"/>
</dbReference>
<dbReference type="CDD" id="cd11029">
    <property type="entry name" value="CYP107-like"/>
    <property type="match status" value="1"/>
</dbReference>
<accession>D6U4A2</accession>
<dbReference type="Gene3D" id="1.10.630.10">
    <property type="entry name" value="Cytochrome P450"/>
    <property type="match status" value="1"/>
</dbReference>
<dbReference type="RefSeq" id="WP_007918627.1">
    <property type="nucleotide sequence ID" value="NZ_ADVG01000004.1"/>
</dbReference>
<dbReference type="GO" id="GO:0020037">
    <property type="term" value="F:heme binding"/>
    <property type="evidence" value="ECO:0007669"/>
    <property type="project" value="InterPro"/>
</dbReference>
<dbReference type="AlphaFoldDB" id="D6U4A2"/>
<comment type="similarity">
    <text evidence="1 7">Belongs to the cytochrome P450 family.</text>
</comment>